<feature type="compositionally biased region" description="Low complexity" evidence="1">
    <location>
        <begin position="42"/>
        <end position="57"/>
    </location>
</feature>
<accession>A0AAV5GZR4</accession>
<protein>
    <submittedName>
        <fullName evidence="3">Uncharacterized protein</fullName>
    </submittedName>
</protein>
<feature type="compositionally biased region" description="Low complexity" evidence="1">
    <location>
        <begin position="320"/>
        <end position="334"/>
    </location>
</feature>
<feature type="region of interest" description="Disordered" evidence="1">
    <location>
        <begin position="169"/>
        <end position="194"/>
    </location>
</feature>
<reference evidence="3 4" key="1">
    <citation type="submission" date="2021-12" db="EMBL/GenBank/DDBJ databases">
        <title>High titer production of polyol ester of fatty acids by Rhodotorula paludigena BS15 towards product separation-free biomass refinery.</title>
        <authorList>
            <person name="Mano J."/>
            <person name="Ono H."/>
            <person name="Tanaka T."/>
            <person name="Naito K."/>
            <person name="Sushida H."/>
            <person name="Ike M."/>
            <person name="Tokuyasu K."/>
            <person name="Kitaoka M."/>
        </authorList>
    </citation>
    <scope>NUCLEOTIDE SEQUENCE [LARGE SCALE GENOMIC DNA]</scope>
    <source>
        <strain evidence="3 4">BS15</strain>
    </source>
</reference>
<gene>
    <name evidence="3" type="ORF">Rhopal_007557-T1</name>
</gene>
<keyword evidence="2" id="KW-0732">Signal</keyword>
<sequence>MRTAGLALLTLATASTFAVAKPAEGREGGGSLEALLDRLAEKANSSSSARAKATAAPGAPPAKSEKGKPENEDKEAKKEEKRQLDLSFEEDEGPHDKIIKRLRSKRDEENAKRWHKVRSPHAGVKRWIWANSIIQDDTPASEVPSIGVNVDQLGGGAYTRTTPAATLVRPTFPPLSSSSSQTPPAESPTPSPVSVDAAAVTPAAVAGSNTPAPAAPTSSANATQDEFHWYNPKDLLEEIEEGFSKLFHHFDHATSTSTAAPTLATAEVEKRWVWSGQIIQDDTPGAPALGAGNVNLLNPDAAVNTPAAALVPPSFPPLAAAASDTSSSSKAAFTTPPPGPRQRMTWKSAHEALLHASSSSAAQAAAQQTAAARQIAARHFAGANAQRMAKAKRHEAIA</sequence>
<comment type="caution">
    <text evidence="3">The sequence shown here is derived from an EMBL/GenBank/DDBJ whole genome shotgun (WGS) entry which is preliminary data.</text>
</comment>
<evidence type="ECO:0000256" key="1">
    <source>
        <dbReference type="SAM" id="MobiDB-lite"/>
    </source>
</evidence>
<feature type="compositionally biased region" description="Basic and acidic residues" evidence="1">
    <location>
        <begin position="63"/>
        <end position="84"/>
    </location>
</feature>
<organism evidence="3 4">
    <name type="scientific">Rhodotorula paludigena</name>
    <dbReference type="NCBI Taxonomy" id="86838"/>
    <lineage>
        <taxon>Eukaryota</taxon>
        <taxon>Fungi</taxon>
        <taxon>Dikarya</taxon>
        <taxon>Basidiomycota</taxon>
        <taxon>Pucciniomycotina</taxon>
        <taxon>Microbotryomycetes</taxon>
        <taxon>Sporidiobolales</taxon>
        <taxon>Sporidiobolaceae</taxon>
        <taxon>Rhodotorula</taxon>
    </lineage>
</organism>
<feature type="signal peptide" evidence="2">
    <location>
        <begin position="1"/>
        <end position="20"/>
    </location>
</feature>
<feature type="compositionally biased region" description="Low complexity" evidence="1">
    <location>
        <begin position="174"/>
        <end position="184"/>
    </location>
</feature>
<evidence type="ECO:0000313" key="4">
    <source>
        <dbReference type="Proteomes" id="UP001342314"/>
    </source>
</evidence>
<dbReference type="AlphaFoldDB" id="A0AAV5GZR4"/>
<evidence type="ECO:0000256" key="2">
    <source>
        <dbReference type="SAM" id="SignalP"/>
    </source>
</evidence>
<name>A0AAV5GZR4_9BASI</name>
<dbReference type="Proteomes" id="UP001342314">
    <property type="component" value="Unassembled WGS sequence"/>
</dbReference>
<evidence type="ECO:0000313" key="3">
    <source>
        <dbReference type="EMBL" id="GJN94477.1"/>
    </source>
</evidence>
<keyword evidence="4" id="KW-1185">Reference proteome</keyword>
<feature type="chain" id="PRO_5043797826" evidence="2">
    <location>
        <begin position="21"/>
        <end position="398"/>
    </location>
</feature>
<feature type="region of interest" description="Disordered" evidence="1">
    <location>
        <begin position="320"/>
        <end position="343"/>
    </location>
</feature>
<proteinExistence type="predicted"/>
<feature type="region of interest" description="Disordered" evidence="1">
    <location>
        <begin position="41"/>
        <end position="118"/>
    </location>
</feature>
<feature type="compositionally biased region" description="Basic and acidic residues" evidence="1">
    <location>
        <begin position="94"/>
        <end position="112"/>
    </location>
</feature>
<dbReference type="EMBL" id="BQKY01000017">
    <property type="protein sequence ID" value="GJN94477.1"/>
    <property type="molecule type" value="Genomic_DNA"/>
</dbReference>